<dbReference type="AlphaFoldDB" id="A0A401TDX4"/>
<evidence type="ECO:0000313" key="3">
    <source>
        <dbReference type="EMBL" id="GCC40844.1"/>
    </source>
</evidence>
<evidence type="ECO:0000313" key="4">
    <source>
        <dbReference type="Proteomes" id="UP000287033"/>
    </source>
</evidence>
<feature type="signal peptide" evidence="1">
    <location>
        <begin position="1"/>
        <end position="27"/>
    </location>
</feature>
<dbReference type="InterPro" id="IPR011993">
    <property type="entry name" value="PH-like_dom_sf"/>
</dbReference>
<comment type="caution">
    <text evidence="3">The sequence shown here is derived from an EMBL/GenBank/DDBJ whole genome shotgun (WGS) entry which is preliminary data.</text>
</comment>
<feature type="domain" description="MRCK/ROCK kinase PH" evidence="2">
    <location>
        <begin position="57"/>
        <end position="118"/>
    </location>
</feature>
<keyword evidence="1" id="KW-0732">Signal</keyword>
<dbReference type="GO" id="GO:0031032">
    <property type="term" value="P:actomyosin structure organization"/>
    <property type="evidence" value="ECO:0007669"/>
    <property type="project" value="TreeGrafter"/>
</dbReference>
<name>A0A401TDX4_CHIPU</name>
<dbReference type="GO" id="GO:0004674">
    <property type="term" value="F:protein serine/threonine kinase activity"/>
    <property type="evidence" value="ECO:0007669"/>
    <property type="project" value="TreeGrafter"/>
</dbReference>
<organism evidence="3 4">
    <name type="scientific">Chiloscyllium punctatum</name>
    <name type="common">Brownbanded bambooshark</name>
    <name type="synonym">Hemiscyllium punctatum</name>
    <dbReference type="NCBI Taxonomy" id="137246"/>
    <lineage>
        <taxon>Eukaryota</taxon>
        <taxon>Metazoa</taxon>
        <taxon>Chordata</taxon>
        <taxon>Craniata</taxon>
        <taxon>Vertebrata</taxon>
        <taxon>Chondrichthyes</taxon>
        <taxon>Elasmobranchii</taxon>
        <taxon>Galeomorphii</taxon>
        <taxon>Galeoidea</taxon>
        <taxon>Orectolobiformes</taxon>
        <taxon>Hemiscylliidae</taxon>
        <taxon>Chiloscyllium</taxon>
    </lineage>
</organism>
<evidence type="ECO:0000256" key="1">
    <source>
        <dbReference type="SAM" id="SignalP"/>
    </source>
</evidence>
<gene>
    <name evidence="3" type="ORF">chiPu_0024570</name>
</gene>
<dbReference type="InterPro" id="IPR057529">
    <property type="entry name" value="MRCK/ROCK_PH"/>
</dbReference>
<keyword evidence="4" id="KW-1185">Reference proteome</keyword>
<dbReference type="Pfam" id="PF25346">
    <property type="entry name" value="PH_MRCK"/>
    <property type="match status" value="1"/>
</dbReference>
<feature type="chain" id="PRO_5019405725" description="MRCK/ROCK kinase PH domain-containing protein" evidence="1">
    <location>
        <begin position="28"/>
        <end position="118"/>
    </location>
</feature>
<protein>
    <recommendedName>
        <fullName evidence="2">MRCK/ROCK kinase PH domain-containing protein</fullName>
    </recommendedName>
</protein>
<dbReference type="GO" id="GO:0005737">
    <property type="term" value="C:cytoplasm"/>
    <property type="evidence" value="ECO:0007669"/>
    <property type="project" value="TreeGrafter"/>
</dbReference>
<dbReference type="STRING" id="137246.A0A401TDX4"/>
<dbReference type="OrthoDB" id="10047816at2759"/>
<reference evidence="3 4" key="1">
    <citation type="journal article" date="2018" name="Nat. Ecol. Evol.">
        <title>Shark genomes provide insights into elasmobranch evolution and the origin of vertebrates.</title>
        <authorList>
            <person name="Hara Y"/>
            <person name="Yamaguchi K"/>
            <person name="Onimaru K"/>
            <person name="Kadota M"/>
            <person name="Koyanagi M"/>
            <person name="Keeley SD"/>
            <person name="Tatsumi K"/>
            <person name="Tanaka K"/>
            <person name="Motone F"/>
            <person name="Kageyama Y"/>
            <person name="Nozu R"/>
            <person name="Adachi N"/>
            <person name="Nishimura O"/>
            <person name="Nakagawa R"/>
            <person name="Tanegashima C"/>
            <person name="Kiyatake I"/>
            <person name="Matsumoto R"/>
            <person name="Murakumo K"/>
            <person name="Nishida K"/>
            <person name="Terakita A"/>
            <person name="Kuratani S"/>
            <person name="Sato K"/>
            <person name="Hyodo S Kuraku.S."/>
        </authorList>
    </citation>
    <scope>NUCLEOTIDE SEQUENCE [LARGE SCALE GENOMIC DNA]</scope>
</reference>
<feature type="non-terminal residue" evidence="3">
    <location>
        <position position="118"/>
    </location>
</feature>
<sequence length="118" mass="12662">METKGFRVSLAILETFAVFSLSTSTLAVCNFVCHSTCSAEAIICPTPLEQIRSLGIDPVKGTGTAFEGSVSVPKPTGVKKGWHRAHAILCDFKIFVYEVAESRSAQASAAVTHVFDLR</sequence>
<proteinExistence type="predicted"/>
<evidence type="ECO:0000259" key="2">
    <source>
        <dbReference type="Pfam" id="PF25346"/>
    </source>
</evidence>
<dbReference type="Gene3D" id="2.30.29.30">
    <property type="entry name" value="Pleckstrin-homology domain (PH domain)/Phosphotyrosine-binding domain (PTB)"/>
    <property type="match status" value="1"/>
</dbReference>
<accession>A0A401TDX4</accession>
<dbReference type="InterPro" id="IPR050839">
    <property type="entry name" value="Rho-assoc_Ser/Thr_Kinase"/>
</dbReference>
<dbReference type="EMBL" id="BEZZ01041923">
    <property type="protein sequence ID" value="GCC40844.1"/>
    <property type="molecule type" value="Genomic_DNA"/>
</dbReference>
<dbReference type="PANTHER" id="PTHR22988:SF66">
    <property type="entry name" value="SERINE_THREONINE-PROTEIN KINASE GENGHIS KHAN"/>
    <property type="match status" value="1"/>
</dbReference>
<dbReference type="Proteomes" id="UP000287033">
    <property type="component" value="Unassembled WGS sequence"/>
</dbReference>
<dbReference type="GO" id="GO:0005856">
    <property type="term" value="C:cytoskeleton"/>
    <property type="evidence" value="ECO:0007669"/>
    <property type="project" value="TreeGrafter"/>
</dbReference>
<dbReference type="PANTHER" id="PTHR22988">
    <property type="entry name" value="MYOTONIC DYSTROPHY S/T KINASE-RELATED"/>
    <property type="match status" value="1"/>
</dbReference>